<accession>A0ABP0H7T7</accession>
<keyword evidence="5" id="KW-0677">Repeat</keyword>
<evidence type="ECO:0000256" key="8">
    <source>
        <dbReference type="ARBA" id="ARBA00023128"/>
    </source>
</evidence>
<keyword evidence="6" id="KW-0999">Mitochondrion inner membrane</keyword>
<evidence type="ECO:0000256" key="6">
    <source>
        <dbReference type="ARBA" id="ARBA00022792"/>
    </source>
</evidence>
<comment type="caution">
    <text evidence="12">The sequence shown here is derived from an EMBL/GenBank/DDBJ whole genome shotgun (WGS) entry which is preliminary data.</text>
</comment>
<organism evidence="12 13">
    <name type="scientific">Durusdinium trenchii</name>
    <dbReference type="NCBI Taxonomy" id="1381693"/>
    <lineage>
        <taxon>Eukaryota</taxon>
        <taxon>Sar</taxon>
        <taxon>Alveolata</taxon>
        <taxon>Dinophyceae</taxon>
        <taxon>Suessiales</taxon>
        <taxon>Symbiodiniaceae</taxon>
        <taxon>Durusdinium</taxon>
    </lineage>
</organism>
<dbReference type="EMBL" id="CAXAMN010000002">
    <property type="protein sequence ID" value="CAK8985581.1"/>
    <property type="molecule type" value="Genomic_DNA"/>
</dbReference>
<keyword evidence="7 11" id="KW-1133">Transmembrane helix</keyword>
<evidence type="ECO:0000313" key="12">
    <source>
        <dbReference type="EMBL" id="CAK8985581.1"/>
    </source>
</evidence>
<gene>
    <name evidence="12" type="ORF">CCMP2556_LOCUS182</name>
</gene>
<evidence type="ECO:0000256" key="10">
    <source>
        <dbReference type="PROSITE-ProRule" id="PRU00282"/>
    </source>
</evidence>
<dbReference type="InterPro" id="IPR045315">
    <property type="entry name" value="Mtm1-like"/>
</dbReference>
<dbReference type="PANTHER" id="PTHR45760">
    <property type="entry name" value="FI19922P1-RELATED"/>
    <property type="match status" value="1"/>
</dbReference>
<reference evidence="12 13" key="1">
    <citation type="submission" date="2024-02" db="EMBL/GenBank/DDBJ databases">
        <authorList>
            <person name="Chen Y."/>
            <person name="Shah S."/>
            <person name="Dougan E. K."/>
            <person name="Thang M."/>
            <person name="Chan C."/>
        </authorList>
    </citation>
    <scope>NUCLEOTIDE SEQUENCE [LARGE SCALE GENOMIC DNA]</scope>
</reference>
<name>A0ABP0H7T7_9DINO</name>
<feature type="repeat" description="Solcar" evidence="10">
    <location>
        <begin position="530"/>
        <end position="625"/>
    </location>
</feature>
<dbReference type="PANTHER" id="PTHR45760:SF2">
    <property type="entry name" value="FI19922P1-RELATED"/>
    <property type="match status" value="1"/>
</dbReference>
<evidence type="ECO:0000256" key="4">
    <source>
        <dbReference type="ARBA" id="ARBA00022692"/>
    </source>
</evidence>
<evidence type="ECO:0000256" key="5">
    <source>
        <dbReference type="ARBA" id="ARBA00022737"/>
    </source>
</evidence>
<comment type="subcellular location">
    <subcellularLocation>
        <location evidence="1">Mitochondrion inner membrane</location>
        <topology evidence="1">Multi-pass membrane protein</topology>
    </subcellularLocation>
</comment>
<dbReference type="Pfam" id="PF00153">
    <property type="entry name" value="Mito_carr"/>
    <property type="match status" value="2"/>
</dbReference>
<evidence type="ECO:0000256" key="11">
    <source>
        <dbReference type="SAM" id="Phobius"/>
    </source>
</evidence>
<comment type="similarity">
    <text evidence="2">Belongs to the mitochondrial carrier (TC 2.A.29) family.</text>
</comment>
<evidence type="ECO:0000256" key="3">
    <source>
        <dbReference type="ARBA" id="ARBA00022448"/>
    </source>
</evidence>
<protein>
    <submittedName>
        <fullName evidence="12">Uncharacterized protein</fullName>
    </submittedName>
</protein>
<feature type="transmembrane region" description="Helical" evidence="11">
    <location>
        <begin position="238"/>
        <end position="259"/>
    </location>
</feature>
<dbReference type="SUPFAM" id="SSF103506">
    <property type="entry name" value="Mitochondrial carrier"/>
    <property type="match status" value="1"/>
</dbReference>
<feature type="transmembrane region" description="Helical" evidence="11">
    <location>
        <begin position="330"/>
        <end position="350"/>
    </location>
</feature>
<evidence type="ECO:0000256" key="1">
    <source>
        <dbReference type="ARBA" id="ARBA00004448"/>
    </source>
</evidence>
<sequence>MTNTEFFTVNCTDVSYSDATEEDEPLESHCDRRCKKFSQVWLLVLTVGIILGPVLLVVLRVQSDQAVTASQLWQNKKLANLPPEGTRNPVADATLAFMIGYGRQMRLQASILVDISFGLVFCGTLTSTYIATSDWDKAPKDFRQKGTISNMAQSVNDPQGRLWTTSLALASILLTASMYTFWIYRPWWPQVDFEHNPLASSVLEQRAERRARTAWALVPNVGFVLAAMVPSLSDATDLNIVLAAVHNVTAPLSMLFLMVMETIQLEYGENAFRYFLSAEPSNPVYGPLTTYQRLRVVLVLEAWIAGLIFVTVQGYLAFCPNRRHWVALVSYYGEVIGIILAFSLPAAAAVDIRKWTQLVLSLPLQVLRHGAQAAISKQQPAPGLREVLKAAAVPKSGLFRGLVPALCHSSLSPLVFLLGYEVQRGSTEVIQAGMVAKAVQVTALQPFDLIRTCRQAVILLPSSAAAHLQRTPWEVVMSEGTRSLWRGWIPTLLRDVLAAGLFWHSYTLLTKSILKEPWEEEFDRKAMQQRAMTCAAISGVCAAGSALVTQPFDVVKTRMQIHCMVTSDAKSGYRYFKVARVGKTFRETMAMAGWRGLWVGSMARVVQMGLSGLLIGPLFEYAELLSNDADRPLRHPLILGEDPGRTIVHPRSTRDMFIEVKTG</sequence>
<dbReference type="Proteomes" id="UP001642484">
    <property type="component" value="Unassembled WGS sequence"/>
</dbReference>
<feature type="transmembrane region" description="Helical" evidence="11">
    <location>
        <begin position="296"/>
        <end position="318"/>
    </location>
</feature>
<keyword evidence="3" id="KW-0813">Transport</keyword>
<proteinExistence type="inferred from homology"/>
<evidence type="ECO:0000256" key="7">
    <source>
        <dbReference type="ARBA" id="ARBA00022989"/>
    </source>
</evidence>
<dbReference type="Gene3D" id="1.50.40.10">
    <property type="entry name" value="Mitochondrial carrier domain"/>
    <property type="match status" value="1"/>
</dbReference>
<feature type="transmembrane region" description="Helical" evidence="11">
    <location>
        <begin position="162"/>
        <end position="184"/>
    </location>
</feature>
<dbReference type="PROSITE" id="PS50920">
    <property type="entry name" value="SOLCAR"/>
    <property type="match status" value="2"/>
</dbReference>
<feature type="transmembrane region" description="Helical" evidence="11">
    <location>
        <begin position="111"/>
        <end position="131"/>
    </location>
</feature>
<dbReference type="InterPro" id="IPR023395">
    <property type="entry name" value="MCP_dom_sf"/>
</dbReference>
<keyword evidence="13" id="KW-1185">Reference proteome</keyword>
<feature type="transmembrane region" description="Helical" evidence="11">
    <location>
        <begin position="40"/>
        <end position="59"/>
    </location>
</feature>
<keyword evidence="9 10" id="KW-0472">Membrane</keyword>
<keyword evidence="8" id="KW-0496">Mitochondrion</keyword>
<feature type="repeat" description="Solcar" evidence="10">
    <location>
        <begin position="424"/>
        <end position="512"/>
    </location>
</feature>
<keyword evidence="4 10" id="KW-0812">Transmembrane</keyword>
<evidence type="ECO:0000256" key="9">
    <source>
        <dbReference type="ARBA" id="ARBA00023136"/>
    </source>
</evidence>
<evidence type="ECO:0000256" key="2">
    <source>
        <dbReference type="ARBA" id="ARBA00006375"/>
    </source>
</evidence>
<dbReference type="InterPro" id="IPR018108">
    <property type="entry name" value="MCP_transmembrane"/>
</dbReference>
<evidence type="ECO:0000313" key="13">
    <source>
        <dbReference type="Proteomes" id="UP001642484"/>
    </source>
</evidence>